<evidence type="ECO:0000313" key="2">
    <source>
        <dbReference type="Proteomes" id="UP000187412"/>
    </source>
</evidence>
<accession>A0ABX3HD93</accession>
<reference evidence="1 2" key="1">
    <citation type="submission" date="2016-10" db="EMBL/GenBank/DDBJ databases">
        <title>Paenibacillus species isolates.</title>
        <authorList>
            <person name="Beno S.M."/>
        </authorList>
    </citation>
    <scope>NUCLEOTIDE SEQUENCE [LARGE SCALE GENOMIC DNA]</scope>
    <source>
        <strain evidence="1 2">FSL H7-0744</strain>
    </source>
</reference>
<organism evidence="1 2">
    <name type="scientific">Paenibacillus borealis</name>
    <dbReference type="NCBI Taxonomy" id="160799"/>
    <lineage>
        <taxon>Bacteria</taxon>
        <taxon>Bacillati</taxon>
        <taxon>Bacillota</taxon>
        <taxon>Bacilli</taxon>
        <taxon>Bacillales</taxon>
        <taxon>Paenibacillaceae</taxon>
        <taxon>Paenibacillus</taxon>
    </lineage>
</organism>
<evidence type="ECO:0008006" key="3">
    <source>
        <dbReference type="Google" id="ProtNLM"/>
    </source>
</evidence>
<evidence type="ECO:0000313" key="1">
    <source>
        <dbReference type="EMBL" id="OMD47252.1"/>
    </source>
</evidence>
<proteinExistence type="predicted"/>
<keyword evidence="2" id="KW-1185">Reference proteome</keyword>
<comment type="caution">
    <text evidence="1">The sequence shown here is derived from an EMBL/GenBank/DDBJ whole genome shotgun (WGS) entry which is preliminary data.</text>
</comment>
<protein>
    <recommendedName>
        <fullName evidence="3">CdaR GGDEF-like domain-containing protein</fullName>
    </recommendedName>
</protein>
<gene>
    <name evidence="1" type="ORF">BSK56_13800</name>
</gene>
<name>A0ABX3HD93_PAEBO</name>
<dbReference type="RefSeq" id="WP_076111077.1">
    <property type="nucleotide sequence ID" value="NZ_MPTB01000016.1"/>
</dbReference>
<dbReference type="Proteomes" id="UP000187412">
    <property type="component" value="Unassembled WGS sequence"/>
</dbReference>
<sequence length="229" mass="26408">MKKAFNLFDYLKMEHFKKIVISVGEVGLDHASHNELIQSIPVLRSIADTLDLIDSIRNRHLLIKLTIFFEKLYSIPLEDRRRFIDKIAKNQNNLSQQILIYLDRQETNEKAGILANIFTAYLYEKIDYTALVRLMSILDKVVFGDLNILKNEFIRQLESPIEGTQKVWLLGTDYEHLVATGMLIENTGFSLNPSQVNLSAFGLEGEIYEHSQFYVTYLGTKLIKHGLLV</sequence>
<dbReference type="EMBL" id="MPTB01000016">
    <property type="protein sequence ID" value="OMD47252.1"/>
    <property type="molecule type" value="Genomic_DNA"/>
</dbReference>